<keyword evidence="2" id="KW-1185">Reference proteome</keyword>
<dbReference type="STRING" id="1183432.AGR3A_Cc20060"/>
<evidence type="ECO:0000313" key="2">
    <source>
        <dbReference type="Proteomes" id="UP000191988"/>
    </source>
</evidence>
<dbReference type="AlphaFoldDB" id="A0A1S7P493"/>
<protein>
    <submittedName>
        <fullName evidence="1">Uncharacterized protein</fullName>
    </submittedName>
</protein>
<accession>A0A1S7P493</accession>
<evidence type="ECO:0000313" key="1">
    <source>
        <dbReference type="EMBL" id="CUX15567.1"/>
    </source>
</evidence>
<reference evidence="2" key="1">
    <citation type="submission" date="2016-01" db="EMBL/GenBank/DDBJ databases">
        <authorList>
            <person name="Regsiter A."/>
            <person name="william w."/>
        </authorList>
    </citation>
    <scope>NUCLEOTIDE SEQUENCE [LARGE SCALE GENOMIC DNA]</scope>
    <source>
        <strain evidence="2">CFBP 6623</strain>
    </source>
</reference>
<name>A0A1S7P493_9HYPH</name>
<dbReference type="EMBL" id="FBWK01000012">
    <property type="protein sequence ID" value="CUX15567.1"/>
    <property type="molecule type" value="Genomic_DNA"/>
</dbReference>
<gene>
    <name evidence="1" type="ORF">AGR3A_Cc20060</name>
</gene>
<proteinExistence type="predicted"/>
<dbReference type="Proteomes" id="UP000191988">
    <property type="component" value="Unassembled WGS sequence"/>
</dbReference>
<sequence length="76" mass="8370">MKGNRRYFPVCIPAGLIASIRLDILPDKGFRNATEIPPVDMSSRHVPRHLRAGAGGCEGRRRIVHIAGMRILPAGR</sequence>
<organism evidence="1 2">
    <name type="scientific">Agrobacterium tomkonis CFBP 6623</name>
    <dbReference type="NCBI Taxonomy" id="1183432"/>
    <lineage>
        <taxon>Bacteria</taxon>
        <taxon>Pseudomonadati</taxon>
        <taxon>Pseudomonadota</taxon>
        <taxon>Alphaproteobacteria</taxon>
        <taxon>Hyphomicrobiales</taxon>
        <taxon>Rhizobiaceae</taxon>
        <taxon>Rhizobium/Agrobacterium group</taxon>
        <taxon>Agrobacterium</taxon>
        <taxon>Agrobacterium tumefaciens complex</taxon>
    </lineage>
</organism>